<dbReference type="Pfam" id="PF01636">
    <property type="entry name" value="APH"/>
    <property type="match status" value="1"/>
</dbReference>
<evidence type="ECO:0000259" key="1">
    <source>
        <dbReference type="Pfam" id="PF01636"/>
    </source>
</evidence>
<dbReference type="PANTHER" id="PTHR21310">
    <property type="entry name" value="AMINOGLYCOSIDE PHOSPHOTRANSFERASE-RELATED-RELATED"/>
    <property type="match status" value="1"/>
</dbReference>
<protein>
    <recommendedName>
        <fullName evidence="1">Aminoglycoside phosphotransferase domain-containing protein</fullName>
    </recommendedName>
</protein>
<evidence type="ECO:0000313" key="3">
    <source>
        <dbReference type="Proteomes" id="UP001211907"/>
    </source>
</evidence>
<dbReference type="PANTHER" id="PTHR21310:SF15">
    <property type="entry name" value="AMINOGLYCOSIDE PHOSPHOTRANSFERASE DOMAIN-CONTAINING PROTEIN"/>
    <property type="match status" value="1"/>
</dbReference>
<evidence type="ECO:0000313" key="2">
    <source>
        <dbReference type="EMBL" id="KAJ3120700.1"/>
    </source>
</evidence>
<keyword evidence="3" id="KW-1185">Reference proteome</keyword>
<dbReference type="InterPro" id="IPR011009">
    <property type="entry name" value="Kinase-like_dom_sf"/>
</dbReference>
<dbReference type="InterPro" id="IPR051678">
    <property type="entry name" value="AGP_Transferase"/>
</dbReference>
<dbReference type="AlphaFoldDB" id="A0AAD5SZG8"/>
<dbReference type="Gene3D" id="3.90.1200.10">
    <property type="match status" value="1"/>
</dbReference>
<feature type="domain" description="Aminoglycoside phosphotransferase" evidence="1">
    <location>
        <begin position="83"/>
        <end position="319"/>
    </location>
</feature>
<sequence>MKSLFPFSIFVEMATQNSKLPVHLTSEAIIDLVCSLGLPRPIAVKPLAAAAEFHAIYLLTFAKESTITTTTAETPHREPDGSTVLVLRVSGNHIPSAKTLNEVGIMTWLAKHTTIPVPRIIRYCASAQQSAINHEFTILEKATGVSIDRIYDTLNAENKKLLIHQLIHFLIQLSENAWPRRFVGGLVLLDNGTIQEGPLVDEHFWMATDIETYWVDHGIIETIESLNPIDSEFDGCTAYNTAALEKYIYAIERHPSLLAFKGMIPKMQKFIAAINSDTYKNALDDVKYILAHRDLHFGNIMCDPSDMRITAILDWEFGGVVAAPRWNVGNPFLWNAQNGPESKPEREKMMEIFEQMCIEQNAQFLLDETKPTFLQDAMQMAVNHIRAIVEVCPKGEAQDKIFAWRETAEASMDVFL</sequence>
<name>A0AAD5SZG8_9FUNG</name>
<dbReference type="EMBL" id="JADGJH010000943">
    <property type="protein sequence ID" value="KAJ3120700.1"/>
    <property type="molecule type" value="Genomic_DNA"/>
</dbReference>
<proteinExistence type="predicted"/>
<organism evidence="2 3">
    <name type="scientific">Physocladia obscura</name>
    <dbReference type="NCBI Taxonomy" id="109957"/>
    <lineage>
        <taxon>Eukaryota</taxon>
        <taxon>Fungi</taxon>
        <taxon>Fungi incertae sedis</taxon>
        <taxon>Chytridiomycota</taxon>
        <taxon>Chytridiomycota incertae sedis</taxon>
        <taxon>Chytridiomycetes</taxon>
        <taxon>Chytridiales</taxon>
        <taxon>Chytriomycetaceae</taxon>
        <taxon>Physocladia</taxon>
    </lineage>
</organism>
<accession>A0AAD5SZG8</accession>
<reference evidence="2" key="1">
    <citation type="submission" date="2020-05" db="EMBL/GenBank/DDBJ databases">
        <title>Phylogenomic resolution of chytrid fungi.</title>
        <authorList>
            <person name="Stajich J.E."/>
            <person name="Amses K."/>
            <person name="Simmons R."/>
            <person name="Seto K."/>
            <person name="Myers J."/>
            <person name="Bonds A."/>
            <person name="Quandt C.A."/>
            <person name="Barry K."/>
            <person name="Liu P."/>
            <person name="Grigoriev I."/>
            <person name="Longcore J.E."/>
            <person name="James T.Y."/>
        </authorList>
    </citation>
    <scope>NUCLEOTIDE SEQUENCE</scope>
    <source>
        <strain evidence="2">JEL0513</strain>
    </source>
</reference>
<dbReference type="Proteomes" id="UP001211907">
    <property type="component" value="Unassembled WGS sequence"/>
</dbReference>
<comment type="caution">
    <text evidence="2">The sequence shown here is derived from an EMBL/GenBank/DDBJ whole genome shotgun (WGS) entry which is preliminary data.</text>
</comment>
<gene>
    <name evidence="2" type="ORF">HK100_012691</name>
</gene>
<dbReference type="SUPFAM" id="SSF56112">
    <property type="entry name" value="Protein kinase-like (PK-like)"/>
    <property type="match status" value="1"/>
</dbReference>
<dbReference type="InterPro" id="IPR002575">
    <property type="entry name" value="Aminoglycoside_PTrfase"/>
</dbReference>